<dbReference type="InterPro" id="IPR005330">
    <property type="entry name" value="MHYT_dom"/>
</dbReference>
<accession>A0ABU2M8P4</accession>
<dbReference type="Pfam" id="PF03707">
    <property type="entry name" value="MHYT"/>
    <property type="match status" value="2"/>
</dbReference>
<evidence type="ECO:0000259" key="3">
    <source>
        <dbReference type="PROSITE" id="PS50924"/>
    </source>
</evidence>
<feature type="region of interest" description="Disordered" evidence="2">
    <location>
        <begin position="246"/>
        <end position="281"/>
    </location>
</feature>
<evidence type="ECO:0000256" key="2">
    <source>
        <dbReference type="SAM" id="MobiDB-lite"/>
    </source>
</evidence>
<dbReference type="PANTHER" id="PTHR35152:SF1">
    <property type="entry name" value="DOMAIN SIGNALLING PROTEIN, PUTATIVE (AFU_ORTHOLOGUE AFUA_5G11310)-RELATED"/>
    <property type="match status" value="1"/>
</dbReference>
<protein>
    <submittedName>
        <fullName evidence="4">MHYT domain-containing protein</fullName>
    </submittedName>
</protein>
<evidence type="ECO:0000313" key="5">
    <source>
        <dbReference type="Proteomes" id="UP001183390"/>
    </source>
</evidence>
<proteinExistence type="predicted"/>
<feature type="domain" description="MHYT" evidence="3">
    <location>
        <begin position="7"/>
        <end position="197"/>
    </location>
</feature>
<feature type="transmembrane region" description="Helical" evidence="1">
    <location>
        <begin position="45"/>
        <end position="69"/>
    </location>
</feature>
<keyword evidence="5" id="KW-1185">Reference proteome</keyword>
<feature type="transmembrane region" description="Helical" evidence="1">
    <location>
        <begin position="13"/>
        <end position="33"/>
    </location>
</feature>
<dbReference type="RefSeq" id="WP_311511704.1">
    <property type="nucleotide sequence ID" value="NZ_JAVREP010000006.1"/>
</dbReference>
<keyword evidence="1" id="KW-0812">Transmembrane</keyword>
<feature type="transmembrane region" description="Helical" evidence="1">
    <location>
        <begin position="109"/>
        <end position="128"/>
    </location>
</feature>
<comment type="caution">
    <text evidence="4">The sequence shown here is derived from an EMBL/GenBank/DDBJ whole genome shotgun (WGS) entry which is preliminary data.</text>
</comment>
<sequence length="281" mass="29925">MIDHFTDGLWTPVIAYAVSVIGSFIGLMLSVRARRTTGRFARWQWLILSAICLGGTAVWSMHFIAMMGFQVSGTAIRYDTGLTLTSGVIAVLVMGVALYLTIRRATTAWLLAGGAIAGSGIVAMHYLGMASMNLNGELHHDPLYVVAASVIALAAATVALWFARRVDGLPAITIASLLMGVAVSCMHYTGMFGMSATVEDHGHVMAVPDGATSSELLLPLVVGLFVFLLVCSLFLMLGVEDTPRRASAPAERISEDPGERGNGNGEYSPRHGFDSFRSTGR</sequence>
<dbReference type="Proteomes" id="UP001183390">
    <property type="component" value="Unassembled WGS sequence"/>
</dbReference>
<organism evidence="4 5">
    <name type="scientific">Nocardiopsis lambiniae</name>
    <dbReference type="NCBI Taxonomy" id="3075539"/>
    <lineage>
        <taxon>Bacteria</taxon>
        <taxon>Bacillati</taxon>
        <taxon>Actinomycetota</taxon>
        <taxon>Actinomycetes</taxon>
        <taxon>Streptosporangiales</taxon>
        <taxon>Nocardiopsidaceae</taxon>
        <taxon>Nocardiopsis</taxon>
    </lineage>
</organism>
<feature type="transmembrane region" description="Helical" evidence="1">
    <location>
        <begin position="174"/>
        <end position="196"/>
    </location>
</feature>
<feature type="transmembrane region" description="Helical" evidence="1">
    <location>
        <begin position="81"/>
        <end position="102"/>
    </location>
</feature>
<dbReference type="PROSITE" id="PS50924">
    <property type="entry name" value="MHYT"/>
    <property type="match status" value="1"/>
</dbReference>
<keyword evidence="1" id="KW-1133">Transmembrane helix</keyword>
<feature type="transmembrane region" description="Helical" evidence="1">
    <location>
        <begin position="143"/>
        <end position="162"/>
    </location>
</feature>
<feature type="transmembrane region" description="Helical" evidence="1">
    <location>
        <begin position="216"/>
        <end position="237"/>
    </location>
</feature>
<dbReference type="EMBL" id="JAVREP010000006">
    <property type="protein sequence ID" value="MDT0329039.1"/>
    <property type="molecule type" value="Genomic_DNA"/>
</dbReference>
<evidence type="ECO:0000256" key="1">
    <source>
        <dbReference type="PROSITE-ProRule" id="PRU00244"/>
    </source>
</evidence>
<reference evidence="5" key="1">
    <citation type="submission" date="2023-07" db="EMBL/GenBank/DDBJ databases">
        <title>30 novel species of actinomycetes from the DSMZ collection.</title>
        <authorList>
            <person name="Nouioui I."/>
        </authorList>
    </citation>
    <scope>NUCLEOTIDE SEQUENCE [LARGE SCALE GENOMIC DNA]</scope>
    <source>
        <strain evidence="5">DSM 44743</strain>
    </source>
</reference>
<keyword evidence="1" id="KW-0472">Membrane</keyword>
<name>A0ABU2M8P4_9ACTN</name>
<dbReference type="PANTHER" id="PTHR35152">
    <property type="entry name" value="DOMAIN SIGNALLING PROTEIN, PUTATIVE (AFU_ORTHOLOGUE AFUA_5G11310)-RELATED"/>
    <property type="match status" value="1"/>
</dbReference>
<evidence type="ECO:0000313" key="4">
    <source>
        <dbReference type="EMBL" id="MDT0329039.1"/>
    </source>
</evidence>
<gene>
    <name evidence="4" type="ORF">RM479_11520</name>
</gene>